<dbReference type="InterPro" id="IPR007588">
    <property type="entry name" value="Znf_FLYWCH"/>
</dbReference>
<dbReference type="Gene3D" id="2.20.25.240">
    <property type="match status" value="3"/>
</dbReference>
<comment type="caution">
    <text evidence="5">The sequence shown here is derived from an EMBL/GenBank/DDBJ whole genome shotgun (WGS) entry which is preliminary data.</text>
</comment>
<dbReference type="EMBL" id="CAVLEF010000005">
    <property type="protein sequence ID" value="CAK1543883.1"/>
    <property type="molecule type" value="Genomic_DNA"/>
</dbReference>
<name>A0AAV1J4U8_9NEOP</name>
<organism evidence="5 6">
    <name type="scientific">Leptosia nina</name>
    <dbReference type="NCBI Taxonomy" id="320188"/>
    <lineage>
        <taxon>Eukaryota</taxon>
        <taxon>Metazoa</taxon>
        <taxon>Ecdysozoa</taxon>
        <taxon>Arthropoda</taxon>
        <taxon>Hexapoda</taxon>
        <taxon>Insecta</taxon>
        <taxon>Pterygota</taxon>
        <taxon>Neoptera</taxon>
        <taxon>Endopterygota</taxon>
        <taxon>Lepidoptera</taxon>
        <taxon>Glossata</taxon>
        <taxon>Ditrysia</taxon>
        <taxon>Papilionoidea</taxon>
        <taxon>Pieridae</taxon>
        <taxon>Pierinae</taxon>
        <taxon>Leptosia</taxon>
    </lineage>
</organism>
<gene>
    <name evidence="5" type="ORF">LNINA_LOCUS3673</name>
</gene>
<reference evidence="5 6" key="1">
    <citation type="submission" date="2023-11" db="EMBL/GenBank/DDBJ databases">
        <authorList>
            <person name="Okamura Y."/>
        </authorList>
    </citation>
    <scope>NUCLEOTIDE SEQUENCE [LARGE SCALE GENOMIC DNA]</scope>
</reference>
<evidence type="ECO:0000256" key="1">
    <source>
        <dbReference type="ARBA" id="ARBA00022723"/>
    </source>
</evidence>
<evidence type="ECO:0000313" key="5">
    <source>
        <dbReference type="EMBL" id="CAK1543883.1"/>
    </source>
</evidence>
<dbReference type="Pfam" id="PF04500">
    <property type="entry name" value="FLYWCH"/>
    <property type="match status" value="2"/>
</dbReference>
<keyword evidence="2" id="KW-0863">Zinc-finger</keyword>
<feature type="domain" description="FLYWCH-type" evidence="4">
    <location>
        <begin position="17"/>
        <end position="79"/>
    </location>
</feature>
<dbReference type="GO" id="GO:0008270">
    <property type="term" value="F:zinc ion binding"/>
    <property type="evidence" value="ECO:0007669"/>
    <property type="project" value="UniProtKB-KW"/>
</dbReference>
<accession>A0AAV1J4U8</accession>
<dbReference type="Proteomes" id="UP001497472">
    <property type="component" value="Unassembled WGS sequence"/>
</dbReference>
<protein>
    <recommendedName>
        <fullName evidence="4">FLYWCH-type domain-containing protein</fullName>
    </recommendedName>
</protein>
<proteinExistence type="predicted"/>
<keyword evidence="3" id="KW-0862">Zinc</keyword>
<evidence type="ECO:0000259" key="4">
    <source>
        <dbReference type="Pfam" id="PF04500"/>
    </source>
</evidence>
<sequence length="326" mass="36876">MVNLKYIQKVKIAGARYLFTPRGGKLLLYGGNTYFVNSRKKQQRARVLWYCSSRKSRNCPASILTICDRILGQPPVHTHPPKISRYEMLTCEPQLSAYMTRPKVEYIQSKRGEYITGDDVVLKIPTRKKYLLMINGYTYYQINYSGHWVCSKKARTGCKARFHQRVDGQIVHAVASHTHRPTPVNLKKESMLYHPNIQFIPTEKGKYILVLRGFTYSQVGGRFFYCSSKHMGCRARVRLISGKLVASSDAHNHAPPSHARCGNGAFVQLRPRSHVALPVPAVAAAVLPSPLTSPRAASLALHAMNYPRISPKIDLWNRAPSEDKKD</sequence>
<keyword evidence="1" id="KW-0479">Metal-binding</keyword>
<feature type="domain" description="FLYWCH-type" evidence="4">
    <location>
        <begin position="125"/>
        <end position="179"/>
    </location>
</feature>
<evidence type="ECO:0000313" key="6">
    <source>
        <dbReference type="Proteomes" id="UP001497472"/>
    </source>
</evidence>
<keyword evidence="6" id="KW-1185">Reference proteome</keyword>
<evidence type="ECO:0000256" key="3">
    <source>
        <dbReference type="ARBA" id="ARBA00022833"/>
    </source>
</evidence>
<evidence type="ECO:0000256" key="2">
    <source>
        <dbReference type="ARBA" id="ARBA00022771"/>
    </source>
</evidence>
<dbReference type="AlphaFoldDB" id="A0AAV1J4U8"/>